<name>A0A138AUD5_9ACTN</name>
<reference evidence="2" key="3">
    <citation type="submission" date="2016-02" db="EMBL/GenBank/DDBJ databases">
        <authorList>
            <person name="Teng J.L."/>
            <person name="Yang Y."/>
            <person name="Huang Y."/>
            <person name="Guo F."/>
            <person name="Wei W."/>
            <person name="Chen J.H."/>
            <person name="Wong S.Y."/>
            <person name="Lau S.K."/>
            <person name="Woo P.C."/>
        </authorList>
    </citation>
    <scope>NUCLEOTIDE SEQUENCE</scope>
    <source>
        <strain evidence="2">JCM 15929</strain>
    </source>
</reference>
<comment type="caution">
    <text evidence="2">The sequence shown here is derived from an EMBL/GenBank/DDBJ whole genome shotgun (WGS) entry which is preliminary data.</text>
</comment>
<dbReference type="EMBL" id="LSRF01000007">
    <property type="protein sequence ID" value="KXP14058.1"/>
    <property type="molecule type" value="Genomic_DNA"/>
</dbReference>
<dbReference type="STRING" id="239498.AXK60_21420"/>
<organism evidence="2 3">
    <name type="scientific">Tsukamurella pseudospumae</name>
    <dbReference type="NCBI Taxonomy" id="239498"/>
    <lineage>
        <taxon>Bacteria</taxon>
        <taxon>Bacillati</taxon>
        <taxon>Actinomycetota</taxon>
        <taxon>Actinomycetes</taxon>
        <taxon>Mycobacteriales</taxon>
        <taxon>Tsukamurellaceae</taxon>
        <taxon>Tsukamurella</taxon>
    </lineage>
</organism>
<keyword evidence="4" id="KW-1185">Reference proteome</keyword>
<evidence type="ECO:0000313" key="3">
    <source>
        <dbReference type="Proteomes" id="UP000070258"/>
    </source>
</evidence>
<proteinExistence type="predicted"/>
<dbReference type="AlphaFoldDB" id="A0A138AUD5"/>
<evidence type="ECO:0000313" key="1">
    <source>
        <dbReference type="EMBL" id="KXO97685.1"/>
    </source>
</evidence>
<reference evidence="1 4" key="1">
    <citation type="submission" date="2016-02" db="EMBL/GenBank/DDBJ databases">
        <authorList>
            <person name="Teng J.L."/>
            <person name="Tang Y."/>
            <person name="Huang Y."/>
            <person name="Guo F."/>
            <person name="Wei W."/>
            <person name="Chen J.H."/>
            <person name="Wong S.Y."/>
            <person name="Lau S.K."/>
            <person name="Woo P.C."/>
        </authorList>
    </citation>
    <scope>NUCLEOTIDE SEQUENCE [LARGE SCALE GENOMIC DNA]</scope>
    <source>
        <strain evidence="1 4">JCM 13375</strain>
    </source>
</reference>
<accession>A0A138AUD5</accession>
<reference evidence="3" key="2">
    <citation type="submission" date="2016-02" db="EMBL/GenBank/DDBJ databases">
        <authorList>
            <person name="Wen L."/>
            <person name="He K."/>
            <person name="Yang H."/>
        </authorList>
    </citation>
    <scope>NUCLEOTIDE SEQUENCE [LARGE SCALE GENOMIC DNA]</scope>
    <source>
        <strain evidence="3">JCM 15929</strain>
    </source>
</reference>
<dbReference type="EMBL" id="LSRE01000017">
    <property type="protein sequence ID" value="KXO97685.1"/>
    <property type="molecule type" value="Genomic_DNA"/>
</dbReference>
<evidence type="ECO:0000313" key="4">
    <source>
        <dbReference type="Proteomes" id="UP000070409"/>
    </source>
</evidence>
<dbReference type="Proteomes" id="UP000070409">
    <property type="component" value="Unassembled WGS sequence"/>
</dbReference>
<dbReference type="Proteomes" id="UP000070258">
    <property type="component" value="Unassembled WGS sequence"/>
</dbReference>
<gene>
    <name evidence="2" type="ORF">AXK60_21420</name>
    <name evidence="1" type="ORF">AXK61_21850</name>
</gene>
<sequence>MVLRYTPLTAPCAESASTAYSLQVGTKRQVGGRTGEIQVRYS</sequence>
<evidence type="ECO:0000313" key="2">
    <source>
        <dbReference type="EMBL" id="KXP14058.1"/>
    </source>
</evidence>
<protein>
    <submittedName>
        <fullName evidence="2">Ribonuclease P</fullName>
    </submittedName>
</protein>